<dbReference type="AlphaFoldDB" id="A0A4Z2IR95"/>
<reference evidence="2 3" key="1">
    <citation type="submission" date="2019-03" db="EMBL/GenBank/DDBJ databases">
        <title>First draft genome of Liparis tanakae, snailfish: a comprehensive survey of snailfish specific genes.</title>
        <authorList>
            <person name="Kim W."/>
            <person name="Song I."/>
            <person name="Jeong J.-H."/>
            <person name="Kim D."/>
            <person name="Kim S."/>
            <person name="Ryu S."/>
            <person name="Song J.Y."/>
            <person name="Lee S.K."/>
        </authorList>
    </citation>
    <scope>NUCLEOTIDE SEQUENCE [LARGE SCALE GENOMIC DNA]</scope>
    <source>
        <tissue evidence="2">Muscle</tissue>
    </source>
</reference>
<protein>
    <submittedName>
        <fullName evidence="2">Uncharacterized protein</fullName>
    </submittedName>
</protein>
<feature type="compositionally biased region" description="Basic and acidic residues" evidence="1">
    <location>
        <begin position="1"/>
        <end position="10"/>
    </location>
</feature>
<sequence length="150" mass="16448">MNENECRVIEKSNSGGLTLSEERGRKPEEKKGTSCMRRGPAWRRVTSTHTIDIRPAILRTSTQKLSVNGPLAEAVGALMFLFLHTQQALLPEPLHPFHVVLEGCGSPIVQKNNSDSKASNSTMQHFQRPLQTGQSSGRPTLTLTLCGRGT</sequence>
<keyword evidence="3" id="KW-1185">Reference proteome</keyword>
<proteinExistence type="predicted"/>
<evidence type="ECO:0000256" key="1">
    <source>
        <dbReference type="SAM" id="MobiDB-lite"/>
    </source>
</evidence>
<accession>A0A4Z2IR95</accession>
<feature type="region of interest" description="Disordered" evidence="1">
    <location>
        <begin position="111"/>
        <end position="141"/>
    </location>
</feature>
<dbReference type="EMBL" id="SRLO01000054">
    <property type="protein sequence ID" value="TNN80509.1"/>
    <property type="molecule type" value="Genomic_DNA"/>
</dbReference>
<comment type="caution">
    <text evidence="2">The sequence shown here is derived from an EMBL/GenBank/DDBJ whole genome shotgun (WGS) entry which is preliminary data.</text>
</comment>
<organism evidence="2 3">
    <name type="scientific">Liparis tanakae</name>
    <name type="common">Tanaka's snailfish</name>
    <dbReference type="NCBI Taxonomy" id="230148"/>
    <lineage>
        <taxon>Eukaryota</taxon>
        <taxon>Metazoa</taxon>
        <taxon>Chordata</taxon>
        <taxon>Craniata</taxon>
        <taxon>Vertebrata</taxon>
        <taxon>Euteleostomi</taxon>
        <taxon>Actinopterygii</taxon>
        <taxon>Neopterygii</taxon>
        <taxon>Teleostei</taxon>
        <taxon>Neoteleostei</taxon>
        <taxon>Acanthomorphata</taxon>
        <taxon>Eupercaria</taxon>
        <taxon>Perciformes</taxon>
        <taxon>Cottioidei</taxon>
        <taxon>Cottales</taxon>
        <taxon>Liparidae</taxon>
        <taxon>Liparis</taxon>
    </lineage>
</organism>
<dbReference type="Proteomes" id="UP000314294">
    <property type="component" value="Unassembled WGS sequence"/>
</dbReference>
<evidence type="ECO:0000313" key="2">
    <source>
        <dbReference type="EMBL" id="TNN80509.1"/>
    </source>
</evidence>
<feature type="region of interest" description="Disordered" evidence="1">
    <location>
        <begin position="1"/>
        <end position="35"/>
    </location>
</feature>
<evidence type="ECO:0000313" key="3">
    <source>
        <dbReference type="Proteomes" id="UP000314294"/>
    </source>
</evidence>
<feature type="compositionally biased region" description="Basic and acidic residues" evidence="1">
    <location>
        <begin position="20"/>
        <end position="32"/>
    </location>
</feature>
<name>A0A4Z2IR95_9TELE</name>
<gene>
    <name evidence="2" type="ORF">EYF80_009248</name>
</gene>